<dbReference type="AlphaFoldDB" id="A0A9D4V8S2"/>
<dbReference type="OrthoDB" id="10508154at2759"/>
<evidence type="ECO:0000313" key="1">
    <source>
        <dbReference type="EMBL" id="KAI5081306.1"/>
    </source>
</evidence>
<evidence type="ECO:0000313" key="2">
    <source>
        <dbReference type="Proteomes" id="UP000886520"/>
    </source>
</evidence>
<reference evidence="1" key="1">
    <citation type="submission" date="2021-01" db="EMBL/GenBank/DDBJ databases">
        <title>Adiantum capillus-veneris genome.</title>
        <authorList>
            <person name="Fang Y."/>
            <person name="Liao Q."/>
        </authorList>
    </citation>
    <scope>NUCLEOTIDE SEQUENCE</scope>
    <source>
        <strain evidence="1">H3</strain>
        <tissue evidence="1">Leaf</tissue>
    </source>
</reference>
<gene>
    <name evidence="1" type="ORF">GOP47_0004489</name>
</gene>
<name>A0A9D4V8S2_ADICA</name>
<proteinExistence type="predicted"/>
<comment type="caution">
    <text evidence="1">The sequence shown here is derived from an EMBL/GenBank/DDBJ whole genome shotgun (WGS) entry which is preliminary data.</text>
</comment>
<sequence>MLTQLPQLTPTSTALCLHRIHEGSPAKIHTPERIFHMASREGTVVWKARRVTQQEDLEPGEVFITHRRVIDDVDCSLGLAKIGVSEAVLVSEGLAVLAEDADEIFQCLSGMGEYRNDTQTIMASIKDVQGLQGKGSFCRFAYALYNGCQQDGQLYNAIQRSGMKLFWSVLADLATENPENNALNWMISLEEEEEFIAISAWNQMFCLLEVMHQKSHLFSFIGGNLGLAEAAFEVLKFLASETKQEKYKEVSYLIRSAIPVIEKKISQKKINALKEELQNKTKADVIRKRLPRRKLWDKV</sequence>
<dbReference type="EMBL" id="JABFUD020000004">
    <property type="protein sequence ID" value="KAI5081306.1"/>
    <property type="molecule type" value="Genomic_DNA"/>
</dbReference>
<dbReference type="Proteomes" id="UP000886520">
    <property type="component" value="Chromosome 4"/>
</dbReference>
<organism evidence="1 2">
    <name type="scientific">Adiantum capillus-veneris</name>
    <name type="common">Maidenhair fern</name>
    <dbReference type="NCBI Taxonomy" id="13818"/>
    <lineage>
        <taxon>Eukaryota</taxon>
        <taxon>Viridiplantae</taxon>
        <taxon>Streptophyta</taxon>
        <taxon>Embryophyta</taxon>
        <taxon>Tracheophyta</taxon>
        <taxon>Polypodiopsida</taxon>
        <taxon>Polypodiidae</taxon>
        <taxon>Polypodiales</taxon>
        <taxon>Pteridineae</taxon>
        <taxon>Pteridaceae</taxon>
        <taxon>Vittarioideae</taxon>
        <taxon>Adiantum</taxon>
    </lineage>
</organism>
<accession>A0A9D4V8S2</accession>
<keyword evidence="2" id="KW-1185">Reference proteome</keyword>
<protein>
    <submittedName>
        <fullName evidence="1">Uncharacterized protein</fullName>
    </submittedName>
</protein>